<evidence type="ECO:0000313" key="1">
    <source>
        <dbReference type="EMBL" id="GJS76050.1"/>
    </source>
</evidence>
<comment type="caution">
    <text evidence="1">The sequence shown here is derived from an EMBL/GenBank/DDBJ whole genome shotgun (WGS) entry which is preliminary data.</text>
</comment>
<accession>A0ABQ4YEA5</accession>
<gene>
    <name evidence="1" type="ORF">Tco_0725931</name>
</gene>
<organism evidence="1 2">
    <name type="scientific">Tanacetum coccineum</name>
    <dbReference type="NCBI Taxonomy" id="301880"/>
    <lineage>
        <taxon>Eukaryota</taxon>
        <taxon>Viridiplantae</taxon>
        <taxon>Streptophyta</taxon>
        <taxon>Embryophyta</taxon>
        <taxon>Tracheophyta</taxon>
        <taxon>Spermatophyta</taxon>
        <taxon>Magnoliopsida</taxon>
        <taxon>eudicotyledons</taxon>
        <taxon>Gunneridae</taxon>
        <taxon>Pentapetalae</taxon>
        <taxon>asterids</taxon>
        <taxon>campanulids</taxon>
        <taxon>Asterales</taxon>
        <taxon>Asteraceae</taxon>
        <taxon>Asteroideae</taxon>
        <taxon>Anthemideae</taxon>
        <taxon>Anthemidinae</taxon>
        <taxon>Tanacetum</taxon>
    </lineage>
</organism>
<sequence length="98" mass="11440">MVESMMSKQLSKVLLGLCLADARILIWLPIEGERTYGYGMGLLSVFIGYQRKHGIFFLSHRETTVLLSNVNLENNLIDQEKWELRDLEIIQEKIRIFL</sequence>
<keyword evidence="2" id="KW-1185">Reference proteome</keyword>
<dbReference type="Proteomes" id="UP001151760">
    <property type="component" value="Unassembled WGS sequence"/>
</dbReference>
<name>A0ABQ4YEA5_9ASTR</name>
<protein>
    <submittedName>
        <fullName evidence="1">Uncharacterized protein</fullName>
    </submittedName>
</protein>
<dbReference type="EMBL" id="BQNB010010347">
    <property type="protein sequence ID" value="GJS76050.1"/>
    <property type="molecule type" value="Genomic_DNA"/>
</dbReference>
<evidence type="ECO:0000313" key="2">
    <source>
        <dbReference type="Proteomes" id="UP001151760"/>
    </source>
</evidence>
<reference evidence="1" key="2">
    <citation type="submission" date="2022-01" db="EMBL/GenBank/DDBJ databases">
        <authorList>
            <person name="Yamashiro T."/>
            <person name="Shiraishi A."/>
            <person name="Satake H."/>
            <person name="Nakayama K."/>
        </authorList>
    </citation>
    <scope>NUCLEOTIDE SEQUENCE</scope>
</reference>
<proteinExistence type="predicted"/>
<reference evidence="1" key="1">
    <citation type="journal article" date="2022" name="Int. J. Mol. Sci.">
        <title>Draft Genome of Tanacetum Coccineum: Genomic Comparison of Closely Related Tanacetum-Family Plants.</title>
        <authorList>
            <person name="Yamashiro T."/>
            <person name="Shiraishi A."/>
            <person name="Nakayama K."/>
            <person name="Satake H."/>
        </authorList>
    </citation>
    <scope>NUCLEOTIDE SEQUENCE</scope>
</reference>